<reference evidence="2 3" key="1">
    <citation type="submission" date="2020-07" db="EMBL/GenBank/DDBJ databases">
        <title>Taxonomic proposal: Crassvirales, a new order of highly abundant and diverse bacterial viruses.</title>
        <authorList>
            <person name="Shkoporov A.N."/>
            <person name="Stockdale S.R."/>
            <person name="Guerin E."/>
            <person name="Ross R.P."/>
            <person name="Hill C."/>
        </authorList>
    </citation>
    <scope>NUCLEOTIDE SEQUENCE [LARGE SCALE GENOMIC DNA]</scope>
</reference>
<dbReference type="GeneID" id="65130614"/>
<dbReference type="EMBL" id="MT774395">
    <property type="protein sequence ID" value="QOR56701.1"/>
    <property type="molecule type" value="Genomic_DNA"/>
</dbReference>
<feature type="region of interest" description="Disordered" evidence="1">
    <location>
        <begin position="95"/>
        <end position="136"/>
    </location>
</feature>
<protein>
    <submittedName>
        <fullName evidence="2">Uncharacterized protein</fullName>
    </submittedName>
</protein>
<dbReference type="KEGG" id="vg:65130614"/>
<evidence type="ECO:0000313" key="2">
    <source>
        <dbReference type="EMBL" id="QOR56701.1"/>
    </source>
</evidence>
<accession>A0A7M1RS13</accession>
<dbReference type="Proteomes" id="UP000594150">
    <property type="component" value="Segment"/>
</dbReference>
<dbReference type="RefSeq" id="YP_010112153.1">
    <property type="nucleotide sequence ID" value="NC_055888.1"/>
</dbReference>
<sequence>MTHEESLMMWKIELDNFNKLGTDKASKDIKKLYEVLDKVITAGTITYEDFTKDMIDELTTLMVEAGKEGKELDRATEVDTICKRLTEKYEAKYNEGEFVEGDPELSTDNSQIQDESGVCESECASEESRGDTPEIG</sequence>
<organism evidence="2 3">
    <name type="scientific">uncultured phage cr52_1</name>
    <dbReference type="NCBI Taxonomy" id="2772079"/>
    <lineage>
        <taxon>Viruses</taxon>
        <taxon>Duplodnaviria</taxon>
        <taxon>Heunggongvirae</taxon>
        <taxon>Uroviricota</taxon>
        <taxon>Caudoviricetes</taxon>
        <taxon>Crassvirales</taxon>
        <taxon>Suoliviridae</taxon>
        <taxon>Loutivirinae</taxon>
        <taxon>Buchavirus</taxon>
        <taxon>Buchavirus copri</taxon>
    </lineage>
</organism>
<proteinExistence type="predicted"/>
<keyword evidence="3" id="KW-1185">Reference proteome</keyword>
<feature type="compositionally biased region" description="Basic and acidic residues" evidence="1">
    <location>
        <begin position="126"/>
        <end position="136"/>
    </location>
</feature>
<name>A0A7M1RS13_9CAUD</name>
<evidence type="ECO:0000313" key="3">
    <source>
        <dbReference type="Proteomes" id="UP000594150"/>
    </source>
</evidence>
<evidence type="ECO:0000256" key="1">
    <source>
        <dbReference type="SAM" id="MobiDB-lite"/>
    </source>
</evidence>